<protein>
    <submittedName>
        <fullName evidence="1">DUF354 domain-containing protein</fullName>
    </submittedName>
</protein>
<dbReference type="InterPro" id="IPR007152">
    <property type="entry name" value="DUF354"/>
</dbReference>
<accession>A0A6B0VL68</accession>
<dbReference type="RefSeq" id="WP_160064111.1">
    <property type="nucleotide sequence ID" value="NZ_WUYX01000026.1"/>
</dbReference>
<evidence type="ECO:0000313" key="1">
    <source>
        <dbReference type="EMBL" id="MXV61865.1"/>
    </source>
</evidence>
<dbReference type="PIRSF" id="PIRSF005357">
    <property type="entry name" value="UCP005357"/>
    <property type="match status" value="1"/>
</dbReference>
<proteinExistence type="predicted"/>
<dbReference type="Proteomes" id="UP000434101">
    <property type="component" value="Unassembled WGS sequence"/>
</dbReference>
<keyword evidence="2" id="KW-1185">Reference proteome</keyword>
<dbReference type="OrthoDB" id="185087at2157"/>
<name>A0A6B0VL68_9EURY</name>
<sequence length="348" mass="39130">MARILFSIHHPAHVHFFRNAIKELTDDGNSIAVFARDKDVTVQLLESYSIQHEILSGNFKTTMGLVKESLKYEFNLLRKARDFEPDILVSIGSGALTSYISSLIGATSIAFNDTENATLQNRIGYPMVDQIFTPDCYNGDHGTKHVKYAGYHELAYLHPDRFKPDPSVLNMAGLDHDEQFVILRLISWDAIHDVGDSGFKDIVDVVEELEDTGATVRITSEANLPSGVEDRQVSIPPHQIHDLMAFADLYVGESATMAAESSVLGTPAIFVSSSRRGYTDELEAKYGLVFNYSDESRHKDGLNQALKILERDDDENWEKRRQKMLEEKIDTTDFITKTIQKSVRGANR</sequence>
<comment type="caution">
    <text evidence="1">The sequence shown here is derived from an EMBL/GenBank/DDBJ whole genome shotgun (WGS) entry which is preliminary data.</text>
</comment>
<dbReference type="EMBL" id="WUYX01000026">
    <property type="protein sequence ID" value="MXV61865.1"/>
    <property type="molecule type" value="Genomic_DNA"/>
</dbReference>
<evidence type="ECO:0000313" key="2">
    <source>
        <dbReference type="Proteomes" id="UP000434101"/>
    </source>
</evidence>
<dbReference type="PANTHER" id="PTHR39662:SF1">
    <property type="entry name" value="DUF354 DOMAIN-CONTAINING PROTEIN"/>
    <property type="match status" value="1"/>
</dbReference>
<gene>
    <name evidence="1" type="ORF">GS429_07255</name>
</gene>
<dbReference type="Pfam" id="PF04007">
    <property type="entry name" value="DUF354"/>
    <property type="match status" value="1"/>
</dbReference>
<reference evidence="1 2" key="1">
    <citation type="submission" date="2020-01" db="EMBL/GenBank/DDBJ databases">
        <title>Natronorubrum sp. JWXQ-INN 674 isolated from Inner Mongolia Autonomous Region of China.</title>
        <authorList>
            <person name="Xue Q."/>
        </authorList>
    </citation>
    <scope>NUCLEOTIDE SEQUENCE [LARGE SCALE GENOMIC DNA]</scope>
    <source>
        <strain evidence="1 2">JWXQ-INN-674</strain>
    </source>
</reference>
<dbReference type="SUPFAM" id="SSF53756">
    <property type="entry name" value="UDP-Glycosyltransferase/glycogen phosphorylase"/>
    <property type="match status" value="1"/>
</dbReference>
<dbReference type="AlphaFoldDB" id="A0A6B0VL68"/>
<dbReference type="PANTHER" id="PTHR39662">
    <property type="entry name" value="DUF354 DOMAIN-CONTAINING PROTEIN-RELATED"/>
    <property type="match status" value="1"/>
</dbReference>
<organism evidence="1 2">
    <name type="scientific">Natronorubrum halalkaliphilum</name>
    <dbReference type="NCBI Taxonomy" id="2691917"/>
    <lineage>
        <taxon>Archaea</taxon>
        <taxon>Methanobacteriati</taxon>
        <taxon>Methanobacteriota</taxon>
        <taxon>Stenosarchaea group</taxon>
        <taxon>Halobacteria</taxon>
        <taxon>Halobacteriales</taxon>
        <taxon>Natrialbaceae</taxon>
        <taxon>Natronorubrum</taxon>
    </lineage>
</organism>